<name>A0A1N7IMH3_9FLAO</name>
<dbReference type="EMBL" id="FTNZ01000006">
    <property type="protein sequence ID" value="SIS38270.1"/>
    <property type="molecule type" value="Genomic_DNA"/>
</dbReference>
<sequence>MAFYIIGWVYVYIVNESFSFCDFSFTKSMNLTSNSSRVSTG</sequence>
<organism evidence="1 2">
    <name type="scientific">Chryseobacterium joostei</name>
    <dbReference type="NCBI Taxonomy" id="112234"/>
    <lineage>
        <taxon>Bacteria</taxon>
        <taxon>Pseudomonadati</taxon>
        <taxon>Bacteroidota</taxon>
        <taxon>Flavobacteriia</taxon>
        <taxon>Flavobacteriales</taxon>
        <taxon>Weeksellaceae</taxon>
        <taxon>Chryseobacterium group</taxon>
        <taxon>Chryseobacterium</taxon>
    </lineage>
</organism>
<evidence type="ECO:0000313" key="1">
    <source>
        <dbReference type="EMBL" id="SIS38270.1"/>
    </source>
</evidence>
<dbReference type="AlphaFoldDB" id="A0A1N7IMH3"/>
<gene>
    <name evidence="1" type="ORF">SAMN05421768_10683</name>
</gene>
<proteinExistence type="predicted"/>
<dbReference type="Proteomes" id="UP000186106">
    <property type="component" value="Unassembled WGS sequence"/>
</dbReference>
<dbReference type="STRING" id="112234.SAMN05421768_10683"/>
<accession>A0A1N7IMH3</accession>
<protein>
    <submittedName>
        <fullName evidence="1">Uncharacterized protein</fullName>
    </submittedName>
</protein>
<reference evidence="1 2" key="1">
    <citation type="submission" date="2017-01" db="EMBL/GenBank/DDBJ databases">
        <authorList>
            <person name="Mah S.A."/>
            <person name="Swanson W.J."/>
            <person name="Moy G.W."/>
            <person name="Vacquier V.D."/>
        </authorList>
    </citation>
    <scope>NUCLEOTIDE SEQUENCE [LARGE SCALE GENOMIC DNA]</scope>
    <source>
        <strain evidence="1 2">DSM 16927</strain>
    </source>
</reference>
<evidence type="ECO:0000313" key="2">
    <source>
        <dbReference type="Proteomes" id="UP000186106"/>
    </source>
</evidence>